<dbReference type="OrthoDB" id="20473at2759"/>
<comment type="caution">
    <text evidence="6">The sequence shown here is derived from an EMBL/GenBank/DDBJ whole genome shotgun (WGS) entry which is preliminary data.</text>
</comment>
<dbReference type="InterPro" id="IPR043145">
    <property type="entry name" value="Znf_ZZ_sf"/>
</dbReference>
<dbReference type="EMBL" id="JANIIK010000111">
    <property type="protein sequence ID" value="KAJ3594538.1"/>
    <property type="molecule type" value="Genomic_DNA"/>
</dbReference>
<evidence type="ECO:0000256" key="2">
    <source>
        <dbReference type="ARBA" id="ARBA00022771"/>
    </source>
</evidence>
<sequence>VASRVQKYFIKLTKAGIPVPGRTPNLCMYTKKVSNKRQHHLNKHLYRPSTFLASYEPPVFMEEDDQRAAFYGSLQDPSADDSCLCSYGSSQPIEGTSWRENMCGGLEEDQTFFGSGSISFTSIIYEEEETVPVELRELPEYKELLELKRLKKRRLQEIQGESSAGQHPGFKCDACEVEPIQGVRWHCQDCPQDNSVDLCSNCSDCMFNTETHKPDHHLEPVYQQDTFLDRDYCLPHAAGYNYLDPNYYPANR</sequence>
<dbReference type="GO" id="GO:0008270">
    <property type="term" value="F:zinc ion binding"/>
    <property type="evidence" value="ECO:0007669"/>
    <property type="project" value="UniProtKB-KW"/>
</dbReference>
<dbReference type="PANTHER" id="PTHR22705:SF0">
    <property type="entry name" value="ZZ-TYPE ZINC FINGER-CONTAINING PROTEIN 3"/>
    <property type="match status" value="1"/>
</dbReference>
<evidence type="ECO:0000313" key="6">
    <source>
        <dbReference type="EMBL" id="KAJ3594538.1"/>
    </source>
</evidence>
<keyword evidence="1" id="KW-0479">Metal-binding</keyword>
<dbReference type="InterPro" id="IPR000433">
    <property type="entry name" value="Znf_ZZ"/>
</dbReference>
<keyword evidence="3" id="KW-0862">Zinc</keyword>
<protein>
    <recommendedName>
        <fullName evidence="5">ZZ-type domain-containing protein</fullName>
    </recommendedName>
</protein>
<evidence type="ECO:0000256" key="4">
    <source>
        <dbReference type="PROSITE-ProRule" id="PRU00228"/>
    </source>
</evidence>
<name>A0A9Q0IE57_9TELE</name>
<feature type="domain" description="ZZ-type" evidence="5">
    <location>
        <begin position="167"/>
        <end position="226"/>
    </location>
</feature>
<keyword evidence="2 4" id="KW-0863">Zinc-finger</keyword>
<evidence type="ECO:0000256" key="3">
    <source>
        <dbReference type="ARBA" id="ARBA00022833"/>
    </source>
</evidence>
<dbReference type="Pfam" id="PF00569">
    <property type="entry name" value="ZZ"/>
    <property type="match status" value="1"/>
</dbReference>
<feature type="non-terminal residue" evidence="6">
    <location>
        <position position="252"/>
    </location>
</feature>
<dbReference type="SMART" id="SM00291">
    <property type="entry name" value="ZnF_ZZ"/>
    <property type="match status" value="1"/>
</dbReference>
<dbReference type="InterPro" id="IPR037830">
    <property type="entry name" value="ZZZ3"/>
</dbReference>
<organism evidence="6 7">
    <name type="scientific">Muraenolepis orangiensis</name>
    <name type="common">Patagonian moray cod</name>
    <dbReference type="NCBI Taxonomy" id="630683"/>
    <lineage>
        <taxon>Eukaryota</taxon>
        <taxon>Metazoa</taxon>
        <taxon>Chordata</taxon>
        <taxon>Craniata</taxon>
        <taxon>Vertebrata</taxon>
        <taxon>Euteleostomi</taxon>
        <taxon>Actinopterygii</taxon>
        <taxon>Neopterygii</taxon>
        <taxon>Teleostei</taxon>
        <taxon>Neoteleostei</taxon>
        <taxon>Acanthomorphata</taxon>
        <taxon>Zeiogadaria</taxon>
        <taxon>Gadariae</taxon>
        <taxon>Gadiformes</taxon>
        <taxon>Muraenolepidoidei</taxon>
        <taxon>Muraenolepididae</taxon>
        <taxon>Muraenolepis</taxon>
    </lineage>
</organism>
<keyword evidence="7" id="KW-1185">Reference proteome</keyword>
<evidence type="ECO:0000313" key="7">
    <source>
        <dbReference type="Proteomes" id="UP001148018"/>
    </source>
</evidence>
<dbReference type="PANTHER" id="PTHR22705">
    <property type="entry name" value="ZINC FINGER, ZZ DOMAIN CONTAINING 3"/>
    <property type="match status" value="1"/>
</dbReference>
<dbReference type="SUPFAM" id="SSF57850">
    <property type="entry name" value="RING/U-box"/>
    <property type="match status" value="1"/>
</dbReference>
<accession>A0A9Q0IE57</accession>
<gene>
    <name evidence="6" type="ORF">NHX12_003845</name>
</gene>
<proteinExistence type="predicted"/>
<dbReference type="Gene3D" id="3.30.60.90">
    <property type="match status" value="1"/>
</dbReference>
<dbReference type="Proteomes" id="UP001148018">
    <property type="component" value="Unassembled WGS sequence"/>
</dbReference>
<dbReference type="AlphaFoldDB" id="A0A9Q0IE57"/>
<dbReference type="PROSITE" id="PS50135">
    <property type="entry name" value="ZF_ZZ_2"/>
    <property type="match status" value="1"/>
</dbReference>
<evidence type="ECO:0000256" key="1">
    <source>
        <dbReference type="ARBA" id="ARBA00022723"/>
    </source>
</evidence>
<evidence type="ECO:0000259" key="5">
    <source>
        <dbReference type="PROSITE" id="PS50135"/>
    </source>
</evidence>
<reference evidence="6" key="1">
    <citation type="submission" date="2022-07" db="EMBL/GenBank/DDBJ databases">
        <title>Chromosome-level genome of Muraenolepis orangiensis.</title>
        <authorList>
            <person name="Kim J."/>
        </authorList>
    </citation>
    <scope>NUCLEOTIDE SEQUENCE</scope>
    <source>
        <strain evidence="6">KU_S4_2022</strain>
        <tissue evidence="6">Muscle</tissue>
    </source>
</reference>